<protein>
    <submittedName>
        <fullName evidence="1">Uncharacterized protein</fullName>
    </submittedName>
</protein>
<keyword evidence="2" id="KW-1185">Reference proteome</keyword>
<evidence type="ECO:0000313" key="2">
    <source>
        <dbReference type="Proteomes" id="UP001186974"/>
    </source>
</evidence>
<organism evidence="1 2">
    <name type="scientific">Coniosporium uncinatum</name>
    <dbReference type="NCBI Taxonomy" id="93489"/>
    <lineage>
        <taxon>Eukaryota</taxon>
        <taxon>Fungi</taxon>
        <taxon>Dikarya</taxon>
        <taxon>Ascomycota</taxon>
        <taxon>Pezizomycotina</taxon>
        <taxon>Dothideomycetes</taxon>
        <taxon>Dothideomycetes incertae sedis</taxon>
        <taxon>Coniosporium</taxon>
    </lineage>
</organism>
<reference evidence="1" key="1">
    <citation type="submission" date="2024-09" db="EMBL/GenBank/DDBJ databases">
        <title>Black Yeasts Isolated from many extreme environments.</title>
        <authorList>
            <person name="Coleine C."/>
            <person name="Stajich J.E."/>
            <person name="Selbmann L."/>
        </authorList>
    </citation>
    <scope>NUCLEOTIDE SEQUENCE</scope>
    <source>
        <strain evidence="1">CCFEE 5737</strain>
    </source>
</reference>
<name>A0ACC3D6C8_9PEZI</name>
<comment type="caution">
    <text evidence="1">The sequence shown here is derived from an EMBL/GenBank/DDBJ whole genome shotgun (WGS) entry which is preliminary data.</text>
</comment>
<dbReference type="Proteomes" id="UP001186974">
    <property type="component" value="Unassembled WGS sequence"/>
</dbReference>
<accession>A0ACC3D6C8</accession>
<evidence type="ECO:0000313" key="1">
    <source>
        <dbReference type="EMBL" id="KAK3062564.1"/>
    </source>
</evidence>
<dbReference type="EMBL" id="JAWDJW010007232">
    <property type="protein sequence ID" value="KAK3062564.1"/>
    <property type="molecule type" value="Genomic_DNA"/>
</dbReference>
<gene>
    <name evidence="1" type="ORF">LTS18_003804</name>
</gene>
<sequence length="446" mass="47887">PSKLFLSICRAHSSPSTTTMTSYDSDDSLSDADYTATDVLLGYASEESTSDIFSQLGGHPTWLADTIPSAALAKCKVCHDLMSLLLQLNGDLPKELPDHERRLYVWSCRRKTCRRKEGSVRGFRGTRILKSSASKEKVTEKKEDKPQQNVGAALFGVALAPQSPNANPFAASNPFSSSTLSVQSNNPFASPPSDLLSKSSIQKPDQDPAATLSETFAQKARIAETNVPSPTLPSIPQEPWPEASKLPRPYTTYHLDADYETLDLPSSTIPSNARLDNSVEEAGASSAGGGGGGAQEDKALFESSMDKTFQKFADRMAQNPEQVLRYEYGGQPLLYSDTDAVGRRLGSHAAGGADAKVKTSTAGGSGIPSCRNCGAKRVFELQLTPHAIEMLEEGEPDGGIDGMEWGTVLLGVCSQDCGERGKGEGEVGYVEEWVGVQWEEQVVRKG</sequence>
<feature type="non-terminal residue" evidence="1">
    <location>
        <position position="1"/>
    </location>
</feature>
<proteinExistence type="predicted"/>